<evidence type="ECO:0000256" key="1">
    <source>
        <dbReference type="SAM" id="MobiDB-lite"/>
    </source>
</evidence>
<name>A0A975UC15_9VIBR</name>
<evidence type="ECO:0000313" key="3">
    <source>
        <dbReference type="EMBL" id="QXO17699.1"/>
    </source>
</evidence>
<reference evidence="3" key="1">
    <citation type="submission" date="2021-06" db="EMBL/GenBank/DDBJ databases">
        <title>Vibrio nov. sp., novel gut bacterium isolated from Yellow Sea oyster.</title>
        <authorList>
            <person name="Muhammad N."/>
            <person name="Nguyen T.H."/>
            <person name="Lee Y.-J."/>
            <person name="Ko J."/>
            <person name="Kim S.-G."/>
        </authorList>
    </citation>
    <scope>NUCLEOTIDE SEQUENCE</scope>
    <source>
        <strain evidence="3">OG9-811</strain>
    </source>
</reference>
<keyword evidence="4" id="KW-1185">Reference proteome</keyword>
<feature type="region of interest" description="Disordered" evidence="1">
    <location>
        <begin position="106"/>
        <end position="142"/>
    </location>
</feature>
<feature type="chain" id="PRO_5037823330" evidence="2">
    <location>
        <begin position="22"/>
        <end position="203"/>
    </location>
</feature>
<feature type="signal peptide" evidence="2">
    <location>
        <begin position="1"/>
        <end position="21"/>
    </location>
</feature>
<proteinExistence type="predicted"/>
<dbReference type="EMBL" id="CP076643">
    <property type="protein sequence ID" value="QXO17699.1"/>
    <property type="molecule type" value="Genomic_DNA"/>
</dbReference>
<evidence type="ECO:0000256" key="2">
    <source>
        <dbReference type="SAM" id="SignalP"/>
    </source>
</evidence>
<dbReference type="Proteomes" id="UP000694232">
    <property type="component" value="Chromosome 1"/>
</dbReference>
<gene>
    <name evidence="3" type="ORF">KNV97_20510</name>
</gene>
<dbReference type="KEGG" id="vos:KNV97_20510"/>
<accession>A0A975UC15</accession>
<keyword evidence="2" id="KW-0732">Signal</keyword>
<dbReference type="RefSeq" id="WP_218562669.1">
    <property type="nucleotide sequence ID" value="NZ_CP076643.1"/>
</dbReference>
<dbReference type="Pfam" id="PF10986">
    <property type="entry name" value="ZrgA"/>
    <property type="match status" value="1"/>
</dbReference>
<feature type="compositionally biased region" description="Basic and acidic residues" evidence="1">
    <location>
        <begin position="112"/>
        <end position="142"/>
    </location>
</feature>
<evidence type="ECO:0000313" key="4">
    <source>
        <dbReference type="Proteomes" id="UP000694232"/>
    </source>
</evidence>
<organism evidence="3 4">
    <name type="scientific">Vibrio ostreae</name>
    <dbReference type="NCBI Taxonomy" id="2841925"/>
    <lineage>
        <taxon>Bacteria</taxon>
        <taxon>Pseudomonadati</taxon>
        <taxon>Pseudomonadota</taxon>
        <taxon>Gammaproteobacteria</taxon>
        <taxon>Vibrionales</taxon>
        <taxon>Vibrionaceae</taxon>
        <taxon>Vibrio</taxon>
    </lineage>
</organism>
<dbReference type="AlphaFoldDB" id="A0A975UC15"/>
<dbReference type="InterPro" id="IPR021253">
    <property type="entry name" value="ZrgA-like"/>
</dbReference>
<protein>
    <submittedName>
        <fullName evidence="3">DUF2796 domain-containing protein</fullName>
    </submittedName>
</protein>
<sequence>MFNQTMLVLSITAALCGSAFAQSEFRQHDAHVHGHVELNIAQDGHDLLVEITAPGADVTGFEHAPQSDSEIRLLNQALENLNQADSLFTLSEAGLCSLQHADVGHNLGGHQPHHDDEHHDHDDHASHDDPHHADDDADHAHHSEHAAFTIQYQYHCEQISDLKQIETHWFDLFPSTREMQVNLLTDNRQTATELTPQQTVISL</sequence>